<keyword evidence="1" id="KW-0460">Magnesium</keyword>
<name>A0ABS6SF71_9SPHN</name>
<dbReference type="EMBL" id="JAGSPA010000002">
    <property type="protein sequence ID" value="MBV7256576.1"/>
    <property type="molecule type" value="Genomic_DNA"/>
</dbReference>
<comment type="subunit">
    <text evidence="1">Homodimer.</text>
</comment>
<reference evidence="2 3" key="1">
    <citation type="submission" date="2021-04" db="EMBL/GenBank/DDBJ databases">
        <authorList>
            <person name="Pira H."/>
            <person name="Risdian C."/>
            <person name="Wink J."/>
        </authorList>
    </citation>
    <scope>NUCLEOTIDE SEQUENCE [LARGE SCALE GENOMIC DNA]</scope>
    <source>
        <strain evidence="2 3">WHA3</strain>
    </source>
</reference>
<dbReference type="Proteomes" id="UP000722336">
    <property type="component" value="Unassembled WGS sequence"/>
</dbReference>
<organism evidence="2 3">
    <name type="scientific">Pacificimonas pallii</name>
    <dbReference type="NCBI Taxonomy" id="2827236"/>
    <lineage>
        <taxon>Bacteria</taxon>
        <taxon>Pseudomonadati</taxon>
        <taxon>Pseudomonadota</taxon>
        <taxon>Alphaproteobacteria</taxon>
        <taxon>Sphingomonadales</taxon>
        <taxon>Sphingosinicellaceae</taxon>
        <taxon>Pacificimonas</taxon>
    </lineage>
</organism>
<keyword evidence="1" id="KW-0479">Metal-binding</keyword>
<dbReference type="NCBIfam" id="TIGR00055">
    <property type="entry name" value="uppS"/>
    <property type="match status" value="1"/>
</dbReference>
<dbReference type="HAMAP" id="MF_01139">
    <property type="entry name" value="ISPT"/>
    <property type="match status" value="1"/>
</dbReference>
<feature type="binding site" evidence="1">
    <location>
        <position position="53"/>
    </location>
    <ligand>
        <name>substrate</name>
    </ligand>
</feature>
<protein>
    <recommendedName>
        <fullName evidence="1">Isoprenyl transferase</fullName>
        <ecNumber evidence="1">2.5.1.-</ecNumber>
    </recommendedName>
</protein>
<dbReference type="CDD" id="cd00475">
    <property type="entry name" value="Cis_IPPS"/>
    <property type="match status" value="1"/>
</dbReference>
<keyword evidence="1 2" id="KW-0808">Transferase</keyword>
<comment type="similarity">
    <text evidence="1">Belongs to the UPP synthase family.</text>
</comment>
<dbReference type="InterPro" id="IPR001441">
    <property type="entry name" value="UPP_synth-like"/>
</dbReference>
<comment type="function">
    <text evidence="1">Catalyzes the condensation of isopentenyl diphosphate (IPP) with allylic pyrophosphates generating different type of terpenoids.</text>
</comment>
<feature type="binding site" evidence="1">
    <location>
        <begin position="3"/>
        <end position="6"/>
    </location>
    <ligand>
        <name>substrate</name>
    </ligand>
</feature>
<dbReference type="PANTHER" id="PTHR10291:SF0">
    <property type="entry name" value="DEHYDRODOLICHYL DIPHOSPHATE SYNTHASE 2"/>
    <property type="match status" value="1"/>
</dbReference>
<evidence type="ECO:0000256" key="1">
    <source>
        <dbReference type="HAMAP-Rule" id="MF_01139"/>
    </source>
</evidence>
<gene>
    <name evidence="2" type="primary">uppS</name>
    <name evidence="2" type="ORF">KCG44_07230</name>
</gene>
<feature type="binding site" evidence="1">
    <location>
        <begin position="47"/>
        <end position="49"/>
    </location>
    <ligand>
        <name>substrate</name>
    </ligand>
</feature>
<feature type="binding site" evidence="1">
    <location>
        <begin position="172"/>
        <end position="174"/>
    </location>
    <ligand>
        <name>substrate</name>
    </ligand>
</feature>
<accession>A0ABS6SF71</accession>
<comment type="caution">
    <text evidence="2">The sequence shown here is derived from an EMBL/GenBank/DDBJ whole genome shotgun (WGS) entry which is preliminary data.</text>
</comment>
<feature type="binding site" evidence="1">
    <location>
        <position position="51"/>
    </location>
    <ligand>
        <name>substrate</name>
    </ligand>
</feature>
<proteinExistence type="inferred from homology"/>
<evidence type="ECO:0000313" key="3">
    <source>
        <dbReference type="Proteomes" id="UP000722336"/>
    </source>
</evidence>
<feature type="binding site" evidence="1">
    <location>
        <position position="2"/>
    </location>
    <ligand>
        <name>Mg(2+)</name>
        <dbReference type="ChEBI" id="CHEBI:18420"/>
    </ligand>
</feature>
<feature type="binding site" evidence="1">
    <location>
        <position position="185"/>
    </location>
    <ligand>
        <name>Mg(2+)</name>
        <dbReference type="ChEBI" id="CHEBI:18420"/>
    </ligand>
</feature>
<dbReference type="PANTHER" id="PTHR10291">
    <property type="entry name" value="DEHYDRODOLICHYL DIPHOSPHATE SYNTHASE FAMILY MEMBER"/>
    <property type="match status" value="1"/>
</dbReference>
<feature type="active site" evidence="1">
    <location>
        <position position="2"/>
    </location>
</feature>
<keyword evidence="3" id="KW-1185">Reference proteome</keyword>
<feature type="active site" description="Proton acceptor" evidence="1">
    <location>
        <position position="50"/>
    </location>
</feature>
<comment type="cofactor">
    <cofactor evidence="1">
        <name>Mg(2+)</name>
        <dbReference type="ChEBI" id="CHEBI:18420"/>
    </cofactor>
    <text evidence="1">Binds 2 magnesium ions per subunit.</text>
</comment>
<feature type="binding site" evidence="1">
    <location>
        <position position="166"/>
    </location>
    <ligand>
        <name>substrate</name>
    </ligand>
</feature>
<dbReference type="PROSITE" id="PS01066">
    <property type="entry name" value="UPP_SYNTHASE"/>
    <property type="match status" value="1"/>
</dbReference>
<sequence length="218" mass="24121">MDGNGRWAKARHLPRVAGHKSGMESVRSVVKMAPDLGIEVLTLYAFSSENWKRPEEEVGFLFNLLKSYLQSEIAELDAKNVQIRCIGNWRALPADLVTLIDGAIERTKDNAGLKLVLALNYGSHDEITRAVRACVADGLTGGQIDEAAIEARLDTAGLPAPDLIIRTSGEERLSNFMMWQAAYSEFVFTPVLWPDFDGDALARACDHFAVRERRYGGI</sequence>
<feature type="binding site" evidence="1">
    <location>
        <position position="7"/>
    </location>
    <ligand>
        <name>substrate</name>
    </ligand>
</feature>
<evidence type="ECO:0000313" key="2">
    <source>
        <dbReference type="EMBL" id="MBV7256576.1"/>
    </source>
</evidence>
<feature type="binding site" evidence="1">
    <location>
        <position position="15"/>
    </location>
    <ligand>
        <name>substrate</name>
    </ligand>
</feature>
<dbReference type="EC" id="2.5.1.-" evidence="1"/>
<feature type="binding site" evidence="1">
    <location>
        <position position="19"/>
    </location>
    <ligand>
        <name>substrate</name>
    </ligand>
</feature>
<dbReference type="GO" id="GO:0008834">
    <property type="term" value="F:ditrans,polycis-undecaprenyl-diphosphate synthase [(2E,6E)-farnesyl-diphosphate specific] activity"/>
    <property type="evidence" value="ECO:0007669"/>
    <property type="project" value="UniProtKB-EC"/>
</dbReference>
<dbReference type="Pfam" id="PF01255">
    <property type="entry name" value="Prenyltransf"/>
    <property type="match status" value="1"/>
</dbReference>
<dbReference type="InterPro" id="IPR018520">
    <property type="entry name" value="UPP_synth-like_CS"/>
</dbReference>